<organism evidence="7 8">
    <name type="scientific">Racocetra fulgida</name>
    <dbReference type="NCBI Taxonomy" id="60492"/>
    <lineage>
        <taxon>Eukaryota</taxon>
        <taxon>Fungi</taxon>
        <taxon>Fungi incertae sedis</taxon>
        <taxon>Mucoromycota</taxon>
        <taxon>Glomeromycotina</taxon>
        <taxon>Glomeromycetes</taxon>
        <taxon>Diversisporales</taxon>
        <taxon>Gigasporaceae</taxon>
        <taxon>Racocetra</taxon>
    </lineage>
</organism>
<gene>
    <name evidence="7" type="ORF">RFULGI_LOCUS3963</name>
</gene>
<comment type="similarity">
    <text evidence="1">Belongs to the cytochrome P450 family.</text>
</comment>
<dbReference type="GO" id="GO:0016705">
    <property type="term" value="F:oxidoreductase activity, acting on paired donors, with incorporation or reduction of molecular oxygen"/>
    <property type="evidence" value="ECO:0007669"/>
    <property type="project" value="InterPro"/>
</dbReference>
<dbReference type="Pfam" id="PF00067">
    <property type="entry name" value="p450"/>
    <property type="match status" value="2"/>
</dbReference>
<evidence type="ECO:0000256" key="2">
    <source>
        <dbReference type="ARBA" id="ARBA00022617"/>
    </source>
</evidence>
<dbReference type="InterPro" id="IPR050196">
    <property type="entry name" value="Cytochrome_P450_Monoox"/>
</dbReference>
<dbReference type="Proteomes" id="UP000789396">
    <property type="component" value="Unassembled WGS sequence"/>
</dbReference>
<proteinExistence type="inferred from homology"/>
<evidence type="ECO:0000313" key="8">
    <source>
        <dbReference type="Proteomes" id="UP000789396"/>
    </source>
</evidence>
<reference evidence="7" key="1">
    <citation type="submission" date="2021-06" db="EMBL/GenBank/DDBJ databases">
        <authorList>
            <person name="Kallberg Y."/>
            <person name="Tangrot J."/>
            <person name="Rosling A."/>
        </authorList>
    </citation>
    <scope>NUCLEOTIDE SEQUENCE</scope>
    <source>
        <strain evidence="7">IN212</strain>
    </source>
</reference>
<keyword evidence="8" id="KW-1185">Reference proteome</keyword>
<accession>A0A9N9ALK6</accession>
<comment type="caution">
    <text evidence="7">The sequence shown here is derived from an EMBL/GenBank/DDBJ whole genome shotgun (WGS) entry which is preliminary data.</text>
</comment>
<evidence type="ECO:0000256" key="5">
    <source>
        <dbReference type="ARBA" id="ARBA00023004"/>
    </source>
</evidence>
<dbReference type="GO" id="GO:0004497">
    <property type="term" value="F:monooxygenase activity"/>
    <property type="evidence" value="ECO:0007669"/>
    <property type="project" value="UniProtKB-KW"/>
</dbReference>
<dbReference type="SUPFAM" id="SSF48264">
    <property type="entry name" value="Cytochrome P450"/>
    <property type="match status" value="1"/>
</dbReference>
<dbReference type="Gene3D" id="1.10.630.10">
    <property type="entry name" value="Cytochrome P450"/>
    <property type="match status" value="2"/>
</dbReference>
<evidence type="ECO:0000256" key="1">
    <source>
        <dbReference type="ARBA" id="ARBA00010617"/>
    </source>
</evidence>
<dbReference type="GO" id="GO:0005506">
    <property type="term" value="F:iron ion binding"/>
    <property type="evidence" value="ECO:0007669"/>
    <property type="project" value="InterPro"/>
</dbReference>
<dbReference type="PANTHER" id="PTHR24291">
    <property type="entry name" value="CYTOCHROME P450 FAMILY 4"/>
    <property type="match status" value="1"/>
</dbReference>
<keyword evidence="4" id="KW-0560">Oxidoreductase</keyword>
<evidence type="ECO:0000256" key="3">
    <source>
        <dbReference type="ARBA" id="ARBA00022723"/>
    </source>
</evidence>
<keyword evidence="6" id="KW-0503">Monooxygenase</keyword>
<evidence type="ECO:0000256" key="4">
    <source>
        <dbReference type="ARBA" id="ARBA00023002"/>
    </source>
</evidence>
<keyword evidence="2" id="KW-0349">Heme</keyword>
<evidence type="ECO:0000256" key="6">
    <source>
        <dbReference type="ARBA" id="ARBA00023033"/>
    </source>
</evidence>
<keyword evidence="5" id="KW-0408">Iron</keyword>
<dbReference type="PANTHER" id="PTHR24291:SF50">
    <property type="entry name" value="BIFUNCTIONAL ALBAFLAVENONE MONOOXYGENASE_TERPENE SYNTHASE"/>
    <property type="match status" value="1"/>
</dbReference>
<dbReference type="AlphaFoldDB" id="A0A9N9ALK6"/>
<dbReference type="InterPro" id="IPR036396">
    <property type="entry name" value="Cyt_P450_sf"/>
</dbReference>
<sequence length="291" mass="33696">MKYGGIVCYHGIVNRPIISVTDPQILQKILVNNTYDFPKPSYMITDLKAILGDGILMSEGDTHKRQRKMMNPAFTFTNVKEMVPTIARVAHQSKEIWKNQIDDEEEKRLIISSFLSKVTLDIIRLVGFKDEFNNVTSENELANAYTRIFHHKRTALNVALSVLVHYIPWIRKLPLPRNREIRRCIKIIEKAALKLVKERREFFREGKPIGKDLLSLLVSINENLPEVEKISAASWSLYLLAQHPEIQDRLRKELIEAFPDPNFEPTFDEINSLEYLECVIKESMRIIPPGS</sequence>
<dbReference type="GO" id="GO:0020037">
    <property type="term" value="F:heme binding"/>
    <property type="evidence" value="ECO:0007669"/>
    <property type="project" value="InterPro"/>
</dbReference>
<dbReference type="OrthoDB" id="1470350at2759"/>
<dbReference type="InterPro" id="IPR001128">
    <property type="entry name" value="Cyt_P450"/>
</dbReference>
<protein>
    <submittedName>
        <fullName evidence="7">15916_t:CDS:1</fullName>
    </submittedName>
</protein>
<keyword evidence="3" id="KW-0479">Metal-binding</keyword>
<name>A0A9N9ALK6_9GLOM</name>
<evidence type="ECO:0000313" key="7">
    <source>
        <dbReference type="EMBL" id="CAG8534969.1"/>
    </source>
</evidence>
<dbReference type="EMBL" id="CAJVPZ010003733">
    <property type="protein sequence ID" value="CAG8534969.1"/>
    <property type="molecule type" value="Genomic_DNA"/>
</dbReference>